<evidence type="ECO:0000313" key="1">
    <source>
        <dbReference type="EMBL" id="KAI8536255.1"/>
    </source>
</evidence>
<accession>A0ACC0M5N3</accession>
<keyword evidence="2" id="KW-1185">Reference proteome</keyword>
<name>A0ACC0M5N3_RHOML</name>
<dbReference type="Proteomes" id="UP001062846">
    <property type="component" value="Chromosome 10"/>
</dbReference>
<protein>
    <submittedName>
        <fullName evidence="1">Uncharacterized protein</fullName>
    </submittedName>
</protein>
<sequence length="336" mass="37782">MSNVTIESDSSVAVGFCNEGPPVDHPHRHIVEEARRIAARTNSFVVHIYRQANQTANCLARLGSQQNQDLVEWVLASASPEAFIIPSLEDLATPSLLLSDDRLLRPVTLMIQISFTLAIYSDESDLVYSGVAVWDIRLRRDVNEWEEEALKELLSRVYGLQRLGREEDEIRWNLSKDDSFRVKSYFESFFGWGTSFPWKAIWKTKAPLKRCGVCCSSSHSLPGSLGALDYGTFSVCYAMSHVEECVGTLNRLERCKSWKEAEAEQQSQSPSDQGMVRRLRRVVEALVLFKYAENEAAQKSVLSIGFCAHRGDDLSGANAVMFCCPRKSHAQFEVCA</sequence>
<comment type="caution">
    <text evidence="1">The sequence shown here is derived from an EMBL/GenBank/DDBJ whole genome shotgun (WGS) entry which is preliminary data.</text>
</comment>
<reference evidence="1" key="1">
    <citation type="submission" date="2022-02" db="EMBL/GenBank/DDBJ databases">
        <title>Plant Genome Project.</title>
        <authorList>
            <person name="Zhang R.-G."/>
        </authorList>
    </citation>
    <scope>NUCLEOTIDE SEQUENCE</scope>
    <source>
        <strain evidence="1">AT1</strain>
    </source>
</reference>
<evidence type="ECO:0000313" key="2">
    <source>
        <dbReference type="Proteomes" id="UP001062846"/>
    </source>
</evidence>
<organism evidence="1 2">
    <name type="scientific">Rhododendron molle</name>
    <name type="common">Chinese azalea</name>
    <name type="synonym">Azalea mollis</name>
    <dbReference type="NCBI Taxonomy" id="49168"/>
    <lineage>
        <taxon>Eukaryota</taxon>
        <taxon>Viridiplantae</taxon>
        <taxon>Streptophyta</taxon>
        <taxon>Embryophyta</taxon>
        <taxon>Tracheophyta</taxon>
        <taxon>Spermatophyta</taxon>
        <taxon>Magnoliopsida</taxon>
        <taxon>eudicotyledons</taxon>
        <taxon>Gunneridae</taxon>
        <taxon>Pentapetalae</taxon>
        <taxon>asterids</taxon>
        <taxon>Ericales</taxon>
        <taxon>Ericaceae</taxon>
        <taxon>Ericoideae</taxon>
        <taxon>Rhodoreae</taxon>
        <taxon>Rhododendron</taxon>
    </lineage>
</organism>
<dbReference type="EMBL" id="CM046397">
    <property type="protein sequence ID" value="KAI8536255.1"/>
    <property type="molecule type" value="Genomic_DNA"/>
</dbReference>
<proteinExistence type="predicted"/>
<gene>
    <name evidence="1" type="ORF">RHMOL_Rhmol10G0242400</name>
</gene>